<keyword evidence="5 6" id="KW-0472">Membrane</keyword>
<keyword evidence="3 6" id="KW-0812">Transmembrane</keyword>
<dbReference type="Pfam" id="PF13440">
    <property type="entry name" value="Polysacc_synt_3"/>
    <property type="match status" value="1"/>
</dbReference>
<organism evidence="7 8">
    <name type="scientific">Methanogenium marinum</name>
    <dbReference type="NCBI Taxonomy" id="348610"/>
    <lineage>
        <taxon>Archaea</taxon>
        <taxon>Methanobacteriati</taxon>
        <taxon>Methanobacteriota</taxon>
        <taxon>Stenosarchaea group</taxon>
        <taxon>Methanomicrobia</taxon>
        <taxon>Methanomicrobiales</taxon>
        <taxon>Methanomicrobiaceae</taxon>
        <taxon>Methanogenium</taxon>
    </lineage>
</organism>
<feature type="transmembrane region" description="Helical" evidence="6">
    <location>
        <begin position="361"/>
        <end position="380"/>
    </location>
</feature>
<evidence type="ECO:0000313" key="8">
    <source>
        <dbReference type="Proteomes" id="UP001143747"/>
    </source>
</evidence>
<name>A0A9Q4KSR1_9EURY</name>
<reference evidence="7" key="1">
    <citation type="submission" date="2022-01" db="EMBL/GenBank/DDBJ databases">
        <title>Draft genome of Methanogenium marinum DSM 15558.</title>
        <authorList>
            <person name="Chen S.-C."/>
            <person name="You Y.-T."/>
        </authorList>
    </citation>
    <scope>NUCLEOTIDE SEQUENCE</scope>
    <source>
        <strain evidence="7">DSM 15558</strain>
    </source>
</reference>
<keyword evidence="2" id="KW-1003">Cell membrane</keyword>
<feature type="transmembrane region" description="Helical" evidence="6">
    <location>
        <begin position="386"/>
        <end position="408"/>
    </location>
</feature>
<evidence type="ECO:0000256" key="4">
    <source>
        <dbReference type="ARBA" id="ARBA00022989"/>
    </source>
</evidence>
<feature type="transmembrane region" description="Helical" evidence="6">
    <location>
        <begin position="447"/>
        <end position="468"/>
    </location>
</feature>
<feature type="transmembrane region" description="Helical" evidence="6">
    <location>
        <begin position="152"/>
        <end position="175"/>
    </location>
</feature>
<accession>A0A9Q4KSR1</accession>
<feature type="transmembrane region" description="Helical" evidence="6">
    <location>
        <begin position="181"/>
        <end position="204"/>
    </location>
</feature>
<comment type="caution">
    <text evidence="7">The sequence shown here is derived from an EMBL/GenBank/DDBJ whole genome shotgun (WGS) entry which is preliminary data.</text>
</comment>
<keyword evidence="8" id="KW-1185">Reference proteome</keyword>
<feature type="transmembrane region" description="Helical" evidence="6">
    <location>
        <begin position="43"/>
        <end position="62"/>
    </location>
</feature>
<dbReference type="Proteomes" id="UP001143747">
    <property type="component" value="Unassembled WGS sequence"/>
</dbReference>
<comment type="subcellular location">
    <subcellularLocation>
        <location evidence="1">Cell membrane</location>
        <topology evidence="1">Multi-pass membrane protein</topology>
    </subcellularLocation>
</comment>
<feature type="transmembrane region" description="Helical" evidence="6">
    <location>
        <begin position="297"/>
        <end position="320"/>
    </location>
</feature>
<feature type="transmembrane region" description="Helical" evidence="6">
    <location>
        <begin position="258"/>
        <end position="276"/>
    </location>
</feature>
<dbReference type="PANTHER" id="PTHR30250">
    <property type="entry name" value="PST FAMILY PREDICTED COLANIC ACID TRANSPORTER"/>
    <property type="match status" value="1"/>
</dbReference>
<feature type="transmembrane region" description="Helical" evidence="6">
    <location>
        <begin position="12"/>
        <end position="31"/>
    </location>
</feature>
<feature type="transmembrane region" description="Helical" evidence="6">
    <location>
        <begin position="332"/>
        <end position="354"/>
    </location>
</feature>
<evidence type="ECO:0000256" key="6">
    <source>
        <dbReference type="SAM" id="Phobius"/>
    </source>
</evidence>
<dbReference type="PANTHER" id="PTHR30250:SF11">
    <property type="entry name" value="O-ANTIGEN TRANSPORTER-RELATED"/>
    <property type="match status" value="1"/>
</dbReference>
<feature type="transmembrane region" description="Helical" evidence="6">
    <location>
        <begin position="117"/>
        <end position="140"/>
    </location>
</feature>
<gene>
    <name evidence="7" type="ORF">L0665_01405</name>
</gene>
<sequence>MAEFHRFARQIGLIGITNLIIGLSGLILIPILTKTLSIEEYGIYVQILVTINLVPGIVMLGLPYTMVRFLAGAKTREEIQEGYYSIAVITIVTAGLASVALFILAEPISAALFDGQTIITRILALVVFLECINLLQFNYFRTFQQIKRYSSLLFFKTCLQLIMVGGLVFAGYGIFGAVMGLFITDLTLLLIMGVLIVSGIGFTIPKFTHLREYLSFGLPTVPGNVSSWVVNSSDRYMIGLFLGTAYVGYYAPGYTLGNIIHMFVAPLSFMLPAVLSKYYDEKNYQGVQTVLQYSLKYFLMLAVPSFVGLSILSKPILTIISTPEIAQNGYLITPFTALCAIFFGVYAIIFQILILEKKTKITATVWIIAAVINFGLNLVLIPYLGIIGAAVTTLISFVFVLVIIAYILNTKSQLTLSYNINIGTFFPILFASILMIPVLLFLQPVGIVSIMLTVTLCAIIYFILIFVLKGITKEEIIFFRSMIIR</sequence>
<dbReference type="InterPro" id="IPR050833">
    <property type="entry name" value="Poly_Biosynth_Transport"/>
</dbReference>
<dbReference type="EMBL" id="JAKELO010000002">
    <property type="protein sequence ID" value="MDE4907282.1"/>
    <property type="molecule type" value="Genomic_DNA"/>
</dbReference>
<feature type="transmembrane region" description="Helical" evidence="6">
    <location>
        <begin position="420"/>
        <end position="441"/>
    </location>
</feature>
<protein>
    <submittedName>
        <fullName evidence="7">Oligosaccharide flippase family protein</fullName>
    </submittedName>
</protein>
<evidence type="ECO:0000256" key="2">
    <source>
        <dbReference type="ARBA" id="ARBA00022475"/>
    </source>
</evidence>
<dbReference type="AlphaFoldDB" id="A0A9Q4KSR1"/>
<feature type="transmembrane region" description="Helical" evidence="6">
    <location>
        <begin position="83"/>
        <end position="105"/>
    </location>
</feature>
<evidence type="ECO:0000313" key="7">
    <source>
        <dbReference type="EMBL" id="MDE4907282.1"/>
    </source>
</evidence>
<dbReference type="GO" id="GO:0005886">
    <property type="term" value="C:plasma membrane"/>
    <property type="evidence" value="ECO:0007669"/>
    <property type="project" value="UniProtKB-SubCell"/>
</dbReference>
<keyword evidence="4 6" id="KW-1133">Transmembrane helix</keyword>
<dbReference type="RefSeq" id="WP_274923942.1">
    <property type="nucleotide sequence ID" value="NZ_JAKELO010000002.1"/>
</dbReference>
<evidence type="ECO:0000256" key="3">
    <source>
        <dbReference type="ARBA" id="ARBA00022692"/>
    </source>
</evidence>
<proteinExistence type="predicted"/>
<feature type="transmembrane region" description="Helical" evidence="6">
    <location>
        <begin position="236"/>
        <end position="252"/>
    </location>
</feature>
<evidence type="ECO:0000256" key="5">
    <source>
        <dbReference type="ARBA" id="ARBA00023136"/>
    </source>
</evidence>
<evidence type="ECO:0000256" key="1">
    <source>
        <dbReference type="ARBA" id="ARBA00004651"/>
    </source>
</evidence>